<dbReference type="InterPro" id="IPR023214">
    <property type="entry name" value="HAD_sf"/>
</dbReference>
<dbReference type="Pfam" id="PF08282">
    <property type="entry name" value="Hydrolase_3"/>
    <property type="match status" value="1"/>
</dbReference>
<keyword evidence="1" id="KW-0378">Hydrolase</keyword>
<dbReference type="Gene3D" id="3.30.1240.10">
    <property type="match status" value="1"/>
</dbReference>
<dbReference type="InterPro" id="IPR006379">
    <property type="entry name" value="HAD-SF_hydro_IIB"/>
</dbReference>
<accession>F0EK05</accession>
<dbReference type="SUPFAM" id="SSF56784">
    <property type="entry name" value="HAD-like"/>
    <property type="match status" value="1"/>
</dbReference>
<dbReference type="NCBIfam" id="TIGR01484">
    <property type="entry name" value="HAD-SF-IIB"/>
    <property type="match status" value="1"/>
</dbReference>
<reference evidence="1 2" key="1">
    <citation type="submission" date="2011-01" db="EMBL/GenBank/DDBJ databases">
        <authorList>
            <person name="Muzny D."/>
            <person name="Qin X."/>
            <person name="Deng J."/>
            <person name="Jiang H."/>
            <person name="Liu Y."/>
            <person name="Qu J."/>
            <person name="Song X.-Z."/>
            <person name="Zhang L."/>
            <person name="Thornton R."/>
            <person name="Coyle M."/>
            <person name="Francisco L."/>
            <person name="Jackson L."/>
            <person name="Javaid M."/>
            <person name="Korchina V."/>
            <person name="Kovar C."/>
            <person name="Mata R."/>
            <person name="Mathew T."/>
            <person name="Ngo R."/>
            <person name="Nguyen L."/>
            <person name="Nguyen N."/>
            <person name="Okwuonu G."/>
            <person name="Ongeri F."/>
            <person name="Pham C."/>
            <person name="Simmons D."/>
            <person name="Wilczek-Boney K."/>
            <person name="Hale W."/>
            <person name="Jakkamsetti A."/>
            <person name="Pham P."/>
            <person name="Ruth R."/>
            <person name="San Lucas F."/>
            <person name="Warren J."/>
            <person name="Zhang J."/>
            <person name="Zhao Z."/>
            <person name="Zhou C."/>
            <person name="Zhu D."/>
            <person name="Lee S."/>
            <person name="Bess C."/>
            <person name="Blankenburg K."/>
            <person name="Forbes L."/>
            <person name="Fu Q."/>
            <person name="Gubbala S."/>
            <person name="Hirani K."/>
            <person name="Jayaseelan J.C."/>
            <person name="Lara F."/>
            <person name="Munidasa M."/>
            <person name="Palculict T."/>
            <person name="Patil S."/>
            <person name="Pu L.-L."/>
            <person name="Saada N."/>
            <person name="Tang L."/>
            <person name="Weissenberger G."/>
            <person name="Zhu Y."/>
            <person name="Hemphill L."/>
            <person name="Shang Y."/>
            <person name="Youmans B."/>
            <person name="Ayvaz T."/>
            <person name="Ross M."/>
            <person name="Santibanez J."/>
            <person name="Aqrawi P."/>
            <person name="Gross S."/>
            <person name="Joshi V."/>
            <person name="Fowler G."/>
            <person name="Nazareth L."/>
            <person name="Reid J."/>
            <person name="Worley K."/>
            <person name="Petrosino J."/>
            <person name="Highlander S."/>
            <person name="Gibbs R."/>
        </authorList>
    </citation>
    <scope>NUCLEOTIDE SEQUENCE [LARGE SCALE GENOMIC DNA]</scope>
    <source>
        <strain evidence="1 2">ATCC 12755</strain>
    </source>
</reference>
<dbReference type="Gene3D" id="3.40.50.1000">
    <property type="entry name" value="HAD superfamily/HAD-like"/>
    <property type="match status" value="1"/>
</dbReference>
<dbReference type="HOGENOM" id="CLU_044146_5_1_9"/>
<proteinExistence type="predicted"/>
<dbReference type="PANTHER" id="PTHR10000:SF53">
    <property type="entry name" value="5-AMINO-6-(5-PHOSPHO-D-RIBITYLAMINO)URACIL PHOSPHATASE YBJI-RELATED"/>
    <property type="match status" value="1"/>
</dbReference>
<sequence>MKRTRGRGEEKRMIKLVITDLDGTFLNSQGSFDRPYYEQVSQQMKEAGVAFAACTGKQCERVEELFGEAAADVWILGDSATRIKHQGEYIFESLLPNELGRRIIAKLAAIAQDHVIIACTPTAAYIADTTNEADAQKVRGSYRVVKTVADYQTITEDFVKLTIFDPKLRCFEHVQQLSEFTNEAYIVASEAAWIDITNQGVHKGTTVAHLQELLHVTPEETMVFGDGLNDLELMAAGTFSFAMSNAFEEVKAAAAFVTKSNDENGVLKTIERLLPLQMNQ</sequence>
<gene>
    <name evidence="1" type="ORF">HMPREF9087_1747</name>
</gene>
<dbReference type="GO" id="GO:0016791">
    <property type="term" value="F:phosphatase activity"/>
    <property type="evidence" value="ECO:0007669"/>
    <property type="project" value="TreeGrafter"/>
</dbReference>
<dbReference type="EMBL" id="AEWT01000013">
    <property type="protein sequence ID" value="EGC69463.1"/>
    <property type="molecule type" value="Genomic_DNA"/>
</dbReference>
<dbReference type="GO" id="GO:0005829">
    <property type="term" value="C:cytosol"/>
    <property type="evidence" value="ECO:0007669"/>
    <property type="project" value="TreeGrafter"/>
</dbReference>
<dbReference type="SFLD" id="SFLDS00003">
    <property type="entry name" value="Haloacid_Dehalogenase"/>
    <property type="match status" value="1"/>
</dbReference>
<dbReference type="SFLD" id="SFLDG01140">
    <property type="entry name" value="C2.B:_Phosphomannomutase_and_P"/>
    <property type="match status" value="1"/>
</dbReference>
<comment type="caution">
    <text evidence="1">The sequence shown here is derived from an EMBL/GenBank/DDBJ whole genome shotgun (WGS) entry which is preliminary data.</text>
</comment>
<dbReference type="InterPro" id="IPR000150">
    <property type="entry name" value="Cof"/>
</dbReference>
<name>F0EK05_ENTCA</name>
<evidence type="ECO:0000313" key="1">
    <source>
        <dbReference type="EMBL" id="EGC69463.1"/>
    </source>
</evidence>
<dbReference type="GO" id="GO:0000287">
    <property type="term" value="F:magnesium ion binding"/>
    <property type="evidence" value="ECO:0007669"/>
    <property type="project" value="TreeGrafter"/>
</dbReference>
<organism evidence="1 2">
    <name type="scientific">Enterococcus casseliflavus ATCC 12755</name>
    <dbReference type="NCBI Taxonomy" id="888066"/>
    <lineage>
        <taxon>Bacteria</taxon>
        <taxon>Bacillati</taxon>
        <taxon>Bacillota</taxon>
        <taxon>Bacilli</taxon>
        <taxon>Lactobacillales</taxon>
        <taxon>Enterococcaceae</taxon>
        <taxon>Enterococcus</taxon>
    </lineage>
</organism>
<dbReference type="InterPro" id="IPR036412">
    <property type="entry name" value="HAD-like_sf"/>
</dbReference>
<evidence type="ECO:0000313" key="2">
    <source>
        <dbReference type="Proteomes" id="UP000004835"/>
    </source>
</evidence>
<dbReference type="PANTHER" id="PTHR10000">
    <property type="entry name" value="PHOSPHOSERINE PHOSPHATASE"/>
    <property type="match status" value="1"/>
</dbReference>
<dbReference type="AlphaFoldDB" id="F0EK05"/>
<protein>
    <submittedName>
        <fullName evidence="1">HAD hydrolase, family IIB</fullName>
    </submittedName>
</protein>
<dbReference type="NCBIfam" id="TIGR00099">
    <property type="entry name" value="Cof-subfamily"/>
    <property type="match status" value="1"/>
</dbReference>
<dbReference type="Proteomes" id="UP000004835">
    <property type="component" value="Unassembled WGS sequence"/>
</dbReference>